<dbReference type="GO" id="GO:0005886">
    <property type="term" value="C:plasma membrane"/>
    <property type="evidence" value="ECO:0007669"/>
    <property type="project" value="UniProtKB-SubCell"/>
</dbReference>
<dbReference type="Gene3D" id="1.20.58.60">
    <property type="match status" value="21"/>
</dbReference>
<keyword evidence="11" id="KW-1185">Reference proteome</keyword>
<evidence type="ECO:0000256" key="3">
    <source>
        <dbReference type="ARBA" id="ARBA00022723"/>
    </source>
</evidence>
<keyword evidence="4" id="KW-0106">Calcium</keyword>
<dbReference type="PROSITE" id="PS50222">
    <property type="entry name" value="EF_HAND_2"/>
    <property type="match status" value="2"/>
</dbReference>
<evidence type="ECO:0000259" key="8">
    <source>
        <dbReference type="PROSITE" id="PS50222"/>
    </source>
</evidence>
<dbReference type="Pfam" id="PF02187">
    <property type="entry name" value="GAS2"/>
    <property type="match status" value="2"/>
</dbReference>
<dbReference type="PROSITE" id="PS00018">
    <property type="entry name" value="EF_HAND_1"/>
    <property type="match status" value="2"/>
</dbReference>
<keyword evidence="3" id="KW-0479">Metal-binding</keyword>
<reference evidence="10" key="1">
    <citation type="submission" date="2025-08" db="UniProtKB">
        <authorList>
            <consortium name="Ensembl"/>
        </authorList>
    </citation>
    <scope>IDENTIFICATION</scope>
</reference>
<dbReference type="InterPro" id="IPR036534">
    <property type="entry name" value="GAR_dom_sf"/>
</dbReference>
<sequence length="3823" mass="432111">MENGNLLDETSAEGLIREDDDANGNSLQTPEKDFGGETGGKQSTSLDLDKQYDRVKGHHQEILSQQQHLIMATQSAQALLDKQANVLSPEEKEKLRENIQELKSRYEASLTQAEQQMKQVQCVQEELKKFQDDCEEFQGWLEQVEQEIEEMGAPAGSLNILTDKLQRQKSFSEDVISHKGDLRFITISGQKVLDVAMACGLVDPAEKNAQLHVDTSGTCSAVKDKLDSAANRYKALHSQCNLLGNNLKDVVDKYKKYDDSSASLLKWLSSSEEEATKQLAEAIAADPQTLQTQLEETKALQGQMTGHQIAIDILRKGAESLITSEGDLLSNSDEIQETVDDIVERYDNLSKSVSDRNEKLQITLTRSMSVQDGLDEMMGWMEGVEASVNEKGQIPLDSASIGDILSKEAALEQDIASRQSSISTMKAKVKKFVETADPSAAALLQLKMDTLSQRFSDTCNKHKQKVSKLERLKEKVEQFDNVGDKLQQFVVKRLQELHDTDGPGKTFDELSQLMQKTKAEMTEHANDLETLQTLSKELFEISPDGNKAQIQSKMENLSDIFSTFKDTVKEKEQEVSSCQDQLGEFRSAASALTKWLEQTNEKVPALQPSSSVKSLEKDLQILSGLLVEWTSKGPAVQDLNSKGSALCSLITFLTSPAKTKTPDKSALTNGGGPGNHFYLTNKELMVIQQNTSFVNDGYESLGETLRSRTAELKSSVDEFREAKQETDDIMTWLKDMKKTAASWNNAAAGKDSVKTQLEQQKAFEDDMKQKQKQLQMVREKLLSLIKTHPNSPETAKWKQMLTEIDAAWADISGSVEERKQHLEESNKNLDIFQMTEVQLGQWLSEKELMMSVLGPLSIDPNMLKMQKQQVQILQNEFKSRKLQYEQLEEAASAILSSGNQDPSSGKLVQEQLNTVTQKWQGLTGQLDQRDGLIDQAAVKTGKFQELLRSLSQTAVQLENQLTNHQGHSTQPDAVKKQLEEVQNISGQLREERKSLKEAETISAELTAMVTEDYLKADLARQLESVSKPFKQLEEKAAKRIEQLNSTFASSQQFHQTSKDFQSWLSETLHDQFKPLPVSAKVDALQQSLEEHSKLQKALSGHEEAYNTIVGEGEMLLQNTDGAEKVALQGQLTSLSSNWEEVKRSSVEQADKLKTALQRSLKYQEHAEKLSSWIQECEASEGRVKLTADPVSVDSSISQVKALQKDVDKHRGMVEQLNTAADSLLEVANADTEGIKEEKTSIGKRVDSVVEALQSKRESLEKISHTIKEFNDAYNEAKGQLEGTKKQVDAYELQGAQAHSNKNLTNMKAQHKSLEGVQNQVEHLKSLAKDLVVDVPDADGVTDLLLQADNIEKDYSTLNRKLEETCQVLEGKLQGIGQFQNSIREMFTHFTDLDDELDSMPPVGLDLVTLKEQQDSIESFMAKLQELMANTANADDSCKKMLETETSPDLLGLKRDLDALSKQCGKLLDRAKGRDVQVQSTLARLEELYGNIHQAEDKLSKIVAKEASQDPVGMETDVINQQLEDFKAFQKEDIDPLQLQLQDINSLSQGLIQTAAKGIDTKKLEDDLEEVNTKWNTLNKKVICLLPILAVYCGTFQDALESLFSWLTDTEELVANQKSPSAEFKVVKAQIQEQKLLQKLLDDRKPTVELIKKEGGKVAELAESVDKEKVAKEIECLGQRWDALLKKAETRHKQLESILVVTQQFHETLEPLSEWLGATEKHLVNSEPIGTETSRLQDQISQHKALEEEIMNHSKDLLQAVSLGQMLRTVSSVDDKEFVQSKLDATQASYIELQERCRRKAEMLQQALANAQLFGKDEVDLMNWLSEVHMKLNEVSVEDYKIDVLEKQLAEQRALHSDIELRKKNVDKAISNGMELLKQTTGDEVIVIQGKLDGIKTKYAEITSMSDNVLKKLDQVVSLSTQLQHTHEDLGSWLESVESETRAFTDQEPVGEQLLHAQSRQKALLKEARDRKPVVDKLNELSSSLLDLIPWHTREGLDKMVTEDNERYRAVCDAVAQQVDQINADLLKSQQFEQAADSELSWLTDAEGKLLSMGEIRLEQDQTTAQLQAQKIFSMDIMRHKDAVDDIVKTGEAIMNSKSPEEKAILKVNKTQTLLEKCGVVSQLNSERCLQLERAQSLASQFWETYEEMWPWLQETLSTFSQLPPPAIEYETLRQQQEELRQMRELIAEHKPHIDKMNKTGPQLLELSPVEGVPIREKYTVTDQLYTKLKADVKQRAATLDEAISKSTQFHDKIDPMLESLDRIAERLRQPPSISVEVDKIKEQIADNKAVCVDLEKLQPSFETLKQRGEEMIARSEGADKDISAKAVQDKLDQMVFLWSDIQALQEEREAKLLDVMDLADKFWCDHCTILVTIKDSQDLLKELEEPGVDPSVVKQQQEFVEGFKEEIDGLQEELEVVQNQGAELMTACGEPDKPVIKKSIDEINSAWEYLNKTWKERVERLEEAMQAAVQFQDGLQGMFDWVDILESKLDSMSPVGTDLETVKQQIVELKEFKEEAYQLQIEMEQEADRCAIQDPVSELKMLWDNLDKKIISRQHKLERGLLALGQFQHALDELLAWMSHTEELLGEQRKAGGDPKAIEIELAKHHVLQNDVLAHEATVETVNKAGNDLVESSAGEEALSLQSKLENLNQRWKAILEKTAQRKQQLESSLRQAQGFHGEIELMQQWLKDTERQLLASKAVGGLPDTAREQLNAHLELCSAFETKEELYQELLNKGRQLLALTPEGPDSNMEQDLANLKDKWEAVQGKVVERKVKLEEALRLATDFHNSLQDFINWLTQAEQTLNMVSPASLILETIVFQIDEHKMFVTEVNSHRDHIIELDKTGTHLKYFSQKQDVVLIKNLLLSVQGRWEKLVQRSVERGRLLDDARKRAKQFHETWNKLMEWLDESEKTLDSEVEIANEPDKIKTQLLQHKEFQKALGSKHSVYDTTTRTGRALKDKTTLQDDNQKLDDMLSELRDRWDTVCGKSVERQNKLEEALLFSGQFTDALQALIDWLYRVEPQLAEDQPVHGDIDLVLNLIDNHKVFQKELGKRTVSVQALKRSARELMDSSHDDSSWVKVQMQELGTRWDTVCNLSVSKQTRLEQALCQAEEFHSTVHILLEWLAEAEQSLRFHGSLPDDEEAVQALIDQHKEFMKKLEEKRVALNKATSMGEAILTICHPDSITTIKHWNTIIKARFEEVQAWARQHQQRLATALTELLATQELLENLLTWLQWAETNLNDKDKEPLPQEIEEVKSLIAEHQVKEEMTRKQPDVDKITKTHKRKAAVESQNQSQIPVLGKGRAGRKRSPTQTMYVSATQAPIETKNPRVNLLVTKWQHVWLLALDRRRKLNDAMDRLEELKEFANFDFDVWRKRYMRWMNHKKSRVMDFFRRIDKDQDGKVTRQEFIEGILSSKFPTSRLEMSAVADIFDRDGDGYIDYYEFVAALHPNKDAYKPLTDADKIEDEVTRQVAKCKCPKRFQVEQIGANKYRFYLGNQFGLVHCLHDSVIGDETIANRENQNLTPHLHVAVLESCILFGDSQQLRLVRILRSTVMVRVGGGWMALDEFLVKNDPCRVHHHGSKMLRSESNSSITQSPIAKGRTNMELREKFILPEGTTQVMASFRYRGRRSRPSSRGASPNRSTSSQSCLVPSNNAAITTVKTPQHITRNYDKPWLANSKPSTPLKSSDSFGSQGSSSEGTPVQGSKLRLPGYLSGKGFQSAEEGTLINAAVLKARTQTIGGEKHFSRPGSKAGSRGSSRRGSDASDFDISDIQSVCSDASETVGDSSRTTPRPGSRQHGGKPSKIPTPQRRSTPTSKLAKASKR</sequence>
<dbReference type="Ensembl" id="ENSMMOT00000010099.1">
    <property type="protein sequence ID" value="ENSMMOP00000009925.1"/>
    <property type="gene ID" value="ENSMMOG00000007673.1"/>
</dbReference>
<keyword evidence="2" id="KW-0963">Cytoplasm</keyword>
<dbReference type="SMART" id="SM00054">
    <property type="entry name" value="EFh"/>
    <property type="match status" value="2"/>
</dbReference>
<dbReference type="Pfam" id="PF13499">
    <property type="entry name" value="EF-hand_7"/>
    <property type="match status" value="1"/>
</dbReference>
<evidence type="ECO:0008006" key="12">
    <source>
        <dbReference type="Google" id="ProtNLM"/>
    </source>
</evidence>
<dbReference type="GO" id="GO:0008017">
    <property type="term" value="F:microtubule binding"/>
    <property type="evidence" value="ECO:0007669"/>
    <property type="project" value="InterPro"/>
</dbReference>
<dbReference type="GO" id="GO:0005882">
    <property type="term" value="C:intermediate filament"/>
    <property type="evidence" value="ECO:0007669"/>
    <property type="project" value="TreeGrafter"/>
</dbReference>
<dbReference type="SMART" id="SM00243">
    <property type="entry name" value="GAS2"/>
    <property type="match status" value="1"/>
</dbReference>
<evidence type="ECO:0000256" key="1">
    <source>
        <dbReference type="ARBA" id="ARBA00004245"/>
    </source>
</evidence>
<feature type="compositionally biased region" description="Low complexity" evidence="7">
    <location>
        <begin position="3685"/>
        <end position="3698"/>
    </location>
</feature>
<dbReference type="InterPro" id="IPR002017">
    <property type="entry name" value="Spectrin_repeat"/>
</dbReference>
<keyword evidence="5" id="KW-0206">Cytoskeleton</keyword>
<dbReference type="InterPro" id="IPR011992">
    <property type="entry name" value="EF-hand-dom_pair"/>
</dbReference>
<feature type="coiled-coil region" evidence="6">
    <location>
        <begin position="2393"/>
        <end position="2427"/>
    </location>
</feature>
<dbReference type="GO" id="GO:0031581">
    <property type="term" value="P:hemidesmosome assembly"/>
    <property type="evidence" value="ECO:0007669"/>
    <property type="project" value="TreeGrafter"/>
</dbReference>
<dbReference type="InterPro" id="IPR018159">
    <property type="entry name" value="Spectrin/alpha-actinin"/>
</dbReference>
<feature type="domain" description="GAR" evidence="9">
    <location>
        <begin position="3457"/>
        <end position="3574"/>
    </location>
</feature>
<dbReference type="GO" id="GO:0005925">
    <property type="term" value="C:focal adhesion"/>
    <property type="evidence" value="ECO:0007669"/>
    <property type="project" value="TreeGrafter"/>
</dbReference>
<feature type="coiled-coil region" evidence="6">
    <location>
        <begin position="92"/>
        <end position="147"/>
    </location>
</feature>
<dbReference type="SUPFAM" id="SSF47473">
    <property type="entry name" value="EF-hand"/>
    <property type="match status" value="1"/>
</dbReference>
<dbReference type="CDD" id="cd00051">
    <property type="entry name" value="EFh"/>
    <property type="match status" value="1"/>
</dbReference>
<reference evidence="10" key="2">
    <citation type="submission" date="2025-09" db="UniProtKB">
        <authorList>
            <consortium name="Ensembl"/>
        </authorList>
    </citation>
    <scope>IDENTIFICATION</scope>
</reference>
<evidence type="ECO:0000256" key="5">
    <source>
        <dbReference type="ARBA" id="ARBA00023212"/>
    </source>
</evidence>
<evidence type="ECO:0000259" key="9">
    <source>
        <dbReference type="PROSITE" id="PS51460"/>
    </source>
</evidence>
<feature type="compositionally biased region" description="Low complexity" evidence="7">
    <location>
        <begin position="3632"/>
        <end position="3641"/>
    </location>
</feature>
<dbReference type="PANTHER" id="PTHR23169:SF24">
    <property type="entry name" value="DYSTONIN"/>
    <property type="match status" value="1"/>
</dbReference>
<evidence type="ECO:0000313" key="11">
    <source>
        <dbReference type="Proteomes" id="UP000261620"/>
    </source>
</evidence>
<feature type="coiled-coil region" evidence="6">
    <location>
        <begin position="1477"/>
        <end position="1504"/>
    </location>
</feature>
<feature type="domain" description="EF-hand" evidence="8">
    <location>
        <begin position="3417"/>
        <end position="3452"/>
    </location>
</feature>
<dbReference type="InterPro" id="IPR003108">
    <property type="entry name" value="GAR_dom"/>
</dbReference>
<feature type="coiled-coil region" evidence="6">
    <location>
        <begin position="507"/>
        <end position="534"/>
    </location>
</feature>
<keyword evidence="6" id="KW-0175">Coiled coil</keyword>
<dbReference type="Gene3D" id="3.30.920.20">
    <property type="entry name" value="Gas2-like domain"/>
    <property type="match status" value="1"/>
</dbReference>
<feature type="region of interest" description="Disordered" evidence="7">
    <location>
        <begin position="3282"/>
        <end position="3308"/>
    </location>
</feature>
<comment type="subcellular location">
    <subcellularLocation>
        <location evidence="1">Cytoplasm</location>
        <location evidence="1">Cytoskeleton</location>
    </subcellularLocation>
</comment>
<proteinExistence type="predicted"/>
<dbReference type="GO" id="GO:0045104">
    <property type="term" value="P:intermediate filament cytoskeleton organization"/>
    <property type="evidence" value="ECO:0007669"/>
    <property type="project" value="InterPro"/>
</dbReference>
<dbReference type="SMART" id="SM00150">
    <property type="entry name" value="SPEC"/>
    <property type="match status" value="29"/>
</dbReference>
<dbReference type="GO" id="GO:0005198">
    <property type="term" value="F:structural molecule activity"/>
    <property type="evidence" value="ECO:0007669"/>
    <property type="project" value="TreeGrafter"/>
</dbReference>
<feature type="coiled-coil region" evidence="6">
    <location>
        <begin position="760"/>
        <end position="787"/>
    </location>
</feature>
<feature type="compositionally biased region" description="Low complexity" evidence="7">
    <location>
        <begin position="3746"/>
        <end position="3755"/>
    </location>
</feature>
<feature type="compositionally biased region" description="Polar residues" evidence="7">
    <location>
        <begin position="3642"/>
        <end position="3666"/>
    </location>
</feature>
<dbReference type="PANTHER" id="PTHR23169">
    <property type="entry name" value="ENVOPLAKIN"/>
    <property type="match status" value="1"/>
</dbReference>
<dbReference type="STRING" id="94237.ENSMMOP00000009925"/>
<evidence type="ECO:0000313" key="10">
    <source>
        <dbReference type="Ensembl" id="ENSMMOP00000009925.1"/>
    </source>
</evidence>
<dbReference type="GO" id="GO:0005509">
    <property type="term" value="F:calcium ion binding"/>
    <property type="evidence" value="ECO:0007669"/>
    <property type="project" value="InterPro"/>
</dbReference>
<dbReference type="Gene3D" id="1.10.238.10">
    <property type="entry name" value="EF-hand"/>
    <property type="match status" value="1"/>
</dbReference>
<dbReference type="OMA" id="QGHSNKN"/>
<accession>A0A3Q4AYF2</accession>
<protein>
    <recommendedName>
        <fullName evidence="12">Dystonin</fullName>
    </recommendedName>
</protein>
<dbReference type="SUPFAM" id="SSF143575">
    <property type="entry name" value="GAS2 domain-like"/>
    <property type="match status" value="1"/>
</dbReference>
<evidence type="ECO:0000256" key="4">
    <source>
        <dbReference type="ARBA" id="ARBA00022837"/>
    </source>
</evidence>
<evidence type="ECO:0000256" key="6">
    <source>
        <dbReference type="SAM" id="Coils"/>
    </source>
</evidence>
<dbReference type="Proteomes" id="UP000261620">
    <property type="component" value="Unplaced"/>
</dbReference>
<feature type="coiled-coil region" evidence="6">
    <location>
        <begin position="3140"/>
        <end position="3167"/>
    </location>
</feature>
<dbReference type="GO" id="GO:0030056">
    <property type="term" value="C:hemidesmosome"/>
    <property type="evidence" value="ECO:0007669"/>
    <property type="project" value="TreeGrafter"/>
</dbReference>
<feature type="coiled-coil region" evidence="6">
    <location>
        <begin position="2502"/>
        <end position="2529"/>
    </location>
</feature>
<dbReference type="InterPro" id="IPR018247">
    <property type="entry name" value="EF_Hand_1_Ca_BS"/>
</dbReference>
<feature type="domain" description="EF-hand" evidence="8">
    <location>
        <begin position="3381"/>
        <end position="3416"/>
    </location>
</feature>
<feature type="coiled-coil region" evidence="6">
    <location>
        <begin position="947"/>
        <end position="1001"/>
    </location>
</feature>
<organism evidence="10 11">
    <name type="scientific">Mola mola</name>
    <name type="common">Ocean sunfish</name>
    <name type="synonym">Tetraodon mola</name>
    <dbReference type="NCBI Taxonomy" id="94237"/>
    <lineage>
        <taxon>Eukaryota</taxon>
        <taxon>Metazoa</taxon>
        <taxon>Chordata</taxon>
        <taxon>Craniata</taxon>
        <taxon>Vertebrata</taxon>
        <taxon>Euteleostomi</taxon>
        <taxon>Actinopterygii</taxon>
        <taxon>Neopterygii</taxon>
        <taxon>Teleostei</taxon>
        <taxon>Neoteleostei</taxon>
        <taxon>Acanthomorphata</taxon>
        <taxon>Eupercaria</taxon>
        <taxon>Tetraodontiformes</taxon>
        <taxon>Molidae</taxon>
        <taxon>Mola</taxon>
    </lineage>
</organism>
<dbReference type="InterPro" id="IPR043197">
    <property type="entry name" value="Plakin"/>
</dbReference>
<name>A0A3Q4AYF2_MOLML</name>
<dbReference type="Pfam" id="PF00435">
    <property type="entry name" value="Spectrin"/>
    <property type="match status" value="19"/>
</dbReference>
<dbReference type="InterPro" id="IPR002048">
    <property type="entry name" value="EF_hand_dom"/>
</dbReference>
<feature type="compositionally biased region" description="Polar residues" evidence="7">
    <location>
        <begin position="3770"/>
        <end position="3791"/>
    </location>
</feature>
<feature type="coiled-coil region" evidence="6">
    <location>
        <begin position="1259"/>
        <end position="1293"/>
    </location>
</feature>
<dbReference type="GO" id="GO:0042060">
    <property type="term" value="P:wound healing"/>
    <property type="evidence" value="ECO:0007669"/>
    <property type="project" value="TreeGrafter"/>
</dbReference>
<dbReference type="SUPFAM" id="SSF46966">
    <property type="entry name" value="Spectrin repeat"/>
    <property type="match status" value="25"/>
</dbReference>
<evidence type="ECO:0000256" key="2">
    <source>
        <dbReference type="ARBA" id="ARBA00022490"/>
    </source>
</evidence>
<dbReference type="PROSITE" id="PS51460">
    <property type="entry name" value="GAR"/>
    <property type="match status" value="1"/>
</dbReference>
<evidence type="ECO:0000256" key="7">
    <source>
        <dbReference type="SAM" id="MobiDB-lite"/>
    </source>
</evidence>
<feature type="region of interest" description="Disordered" evidence="7">
    <location>
        <begin position="3621"/>
        <end position="3707"/>
    </location>
</feature>
<feature type="region of interest" description="Disordered" evidence="7">
    <location>
        <begin position="3738"/>
        <end position="3823"/>
    </location>
</feature>
<feature type="region of interest" description="Disordered" evidence="7">
    <location>
        <begin position="1"/>
        <end position="46"/>
    </location>
</feature>
<dbReference type="GO" id="GO:0005737">
    <property type="term" value="C:cytoplasm"/>
    <property type="evidence" value="ECO:0007669"/>
    <property type="project" value="TreeGrafter"/>
</dbReference>
<dbReference type="CDD" id="cd00176">
    <property type="entry name" value="SPEC"/>
    <property type="match status" value="18"/>
</dbReference>